<organism evidence="3 4">
    <name type="scientific">Marinobacter xestospongiae</name>
    <dbReference type="NCBI Taxonomy" id="994319"/>
    <lineage>
        <taxon>Bacteria</taxon>
        <taxon>Pseudomonadati</taxon>
        <taxon>Pseudomonadota</taxon>
        <taxon>Gammaproteobacteria</taxon>
        <taxon>Pseudomonadales</taxon>
        <taxon>Marinobacteraceae</taxon>
        <taxon>Marinobacter</taxon>
    </lineage>
</organism>
<comment type="caution">
    <text evidence="3">The sequence shown here is derived from an EMBL/GenBank/DDBJ whole genome shotgun (WGS) entry which is preliminary data.</text>
</comment>
<dbReference type="InterPro" id="IPR012373">
    <property type="entry name" value="Ferrdict_sens_TM"/>
</dbReference>
<proteinExistence type="predicted"/>
<dbReference type="PIRSF" id="PIRSF018266">
    <property type="entry name" value="FecR"/>
    <property type="match status" value="1"/>
</dbReference>
<keyword evidence="4" id="KW-1185">Reference proteome</keyword>
<evidence type="ECO:0000313" key="3">
    <source>
        <dbReference type="EMBL" id="MDV2080266.1"/>
    </source>
</evidence>
<evidence type="ECO:0000259" key="1">
    <source>
        <dbReference type="Pfam" id="PF04773"/>
    </source>
</evidence>
<dbReference type="Proteomes" id="UP001269819">
    <property type="component" value="Unassembled WGS sequence"/>
</dbReference>
<dbReference type="PANTHER" id="PTHR30273">
    <property type="entry name" value="PERIPLASMIC SIGNAL SENSOR AND SIGMA FACTOR ACTIVATOR FECR-RELATED"/>
    <property type="match status" value="1"/>
</dbReference>
<dbReference type="PANTHER" id="PTHR30273:SF2">
    <property type="entry name" value="PROTEIN FECR"/>
    <property type="match status" value="1"/>
</dbReference>
<reference evidence="3 4" key="1">
    <citation type="submission" date="2023-10" db="EMBL/GenBank/DDBJ databases">
        <title>Characteristics and mechanism of a salt-tolerant marine origin heterotrophic nitrifying- aerobic denitrifying bacteria Marinobacter xestospongiae HN1.</title>
        <authorList>
            <person name="Qi R."/>
        </authorList>
    </citation>
    <scope>NUCLEOTIDE SEQUENCE [LARGE SCALE GENOMIC DNA]</scope>
    <source>
        <strain evidence="3 4">HN1</strain>
    </source>
</reference>
<dbReference type="InterPro" id="IPR032623">
    <property type="entry name" value="FecR_N"/>
</dbReference>
<feature type="domain" description="FecR N-terminal" evidence="2">
    <location>
        <begin position="12"/>
        <end position="54"/>
    </location>
</feature>
<sequence>MSVAGVPRAALEQAAEWLLRLQEGPLESDQRREFDHWLAASADNARAWQRVERLTATLGGMPPGVASAALDRPDSPARRAALAKLVVLLAVVPAGWGAWRLADSTNRYRSAVGEQRELATADGSQLILNTDTDIAVRFDGRQRLIDLHQGEIHIETSDQPDPRPFRVATEQGRLEALGTRFSVRQLDGETRLKVFAGAVAVSPSGRGPRTVVEAGAQLAFSAARVGAVEAVADTDAAWINGMLMADEMPLAQLLGELARYRHGTLQMDPALAALTVSGAYPLLDSDQALAMLAATYPLRVHRSLFGYWTRVLPKQ</sequence>
<protein>
    <submittedName>
        <fullName evidence="3">FecR domain-containing protein</fullName>
    </submittedName>
</protein>
<evidence type="ECO:0000259" key="2">
    <source>
        <dbReference type="Pfam" id="PF16220"/>
    </source>
</evidence>
<feature type="domain" description="FecR protein" evidence="1">
    <location>
        <begin position="107"/>
        <end position="199"/>
    </location>
</feature>
<dbReference type="Pfam" id="PF16220">
    <property type="entry name" value="DUF4880"/>
    <property type="match status" value="1"/>
</dbReference>
<dbReference type="Pfam" id="PF04773">
    <property type="entry name" value="FecR"/>
    <property type="match status" value="1"/>
</dbReference>
<dbReference type="Gene3D" id="2.60.120.1440">
    <property type="match status" value="1"/>
</dbReference>
<accession>A0ABU3W1I3</accession>
<name>A0ABU3W1I3_9GAMM</name>
<dbReference type="RefSeq" id="WP_316974699.1">
    <property type="nucleotide sequence ID" value="NZ_JAWIIJ010000012.1"/>
</dbReference>
<dbReference type="InterPro" id="IPR006860">
    <property type="entry name" value="FecR"/>
</dbReference>
<gene>
    <name evidence="3" type="ORF">RYS15_16380</name>
</gene>
<dbReference type="EMBL" id="JAWIIJ010000012">
    <property type="protein sequence ID" value="MDV2080266.1"/>
    <property type="molecule type" value="Genomic_DNA"/>
</dbReference>
<evidence type="ECO:0000313" key="4">
    <source>
        <dbReference type="Proteomes" id="UP001269819"/>
    </source>
</evidence>